<protein>
    <recommendedName>
        <fullName evidence="11 12">Glycoside hydrolase family 19 catalytic domain-containing protein</fullName>
    </recommendedName>
</protein>
<evidence type="ECO:0000256" key="9">
    <source>
        <dbReference type="ARBA" id="ARBA00023157"/>
    </source>
</evidence>
<keyword evidence="7" id="KW-0146">Chitin degradation</keyword>
<keyword evidence="4 10" id="KW-0812">Transmembrane</keyword>
<evidence type="ECO:0000256" key="4">
    <source>
        <dbReference type="ARBA" id="ARBA00022692"/>
    </source>
</evidence>
<dbReference type="GO" id="GO:0006032">
    <property type="term" value="P:chitin catabolic process"/>
    <property type="evidence" value="ECO:0007669"/>
    <property type="project" value="UniProtKB-KW"/>
</dbReference>
<evidence type="ECO:0000256" key="6">
    <source>
        <dbReference type="ARBA" id="ARBA00022989"/>
    </source>
</evidence>
<dbReference type="GO" id="GO:0016413">
    <property type="term" value="F:O-acetyltransferase activity"/>
    <property type="evidence" value="ECO:0007669"/>
    <property type="project" value="InterPro"/>
</dbReference>
<dbReference type="AlphaFoldDB" id="A0AAF0Q440"/>
<dbReference type="Pfam" id="PF13839">
    <property type="entry name" value="PC-Esterase"/>
    <property type="match status" value="1"/>
</dbReference>
<reference evidence="13" key="1">
    <citation type="submission" date="2023-08" db="EMBL/GenBank/DDBJ databases">
        <title>A de novo genome assembly of Solanum verrucosum Schlechtendal, a Mexican diploid species geographically isolated from the other diploid A-genome species in potato relatives.</title>
        <authorList>
            <person name="Hosaka K."/>
        </authorList>
    </citation>
    <scope>NUCLEOTIDE SEQUENCE</scope>
    <source>
        <tissue evidence="13">Young leaves</tissue>
    </source>
</reference>
<dbReference type="Pfam" id="PF00182">
    <property type="entry name" value="Glyco_hydro_19"/>
    <property type="match status" value="1"/>
</dbReference>
<sequence>MNGRPVPFGSSLKNKGMGVQLSFQLLVAIITAVLVLTALSMSRGISQAPKLVEKQTQISSLSSCNFYSGKWVFDNQSRPLYNGTNCSFMDDGMACQKFGRKNLNYLYWKWQPNDCDLPRFNATAMLEKLRNKRVVYVGDSLNRNQWVSMVCILESEIPSHLKYVNYNGSLVTFKAIEYNATIDFYWAPLLVESNCDDPSYHRVEERIVRIDSIEKHARIWKDADVLVFNSYLWWRLNLKVLWGSFDSANAKYEYLGMLRTYELGLQTWADWLDTHVNRTKTRVFFVSLSPTHNRGEDWGKANGQNCYNETEPISNREYWGSDSDPEMMKLVEVAIKKLNEKSGFKVELLNITQLSEYRKEGHSSIYRKHWDPLTKEQLANPRALAQDVGGLISKDIFERMLLHRNDANCNGKGFYTYDAFITAARSFGAFGTTGNTNTRKKEIAAFLAQTSLETTGGWPTAPDGPFSWGYCFKQERGTPPDYCVANQQWPCAPGKKYFGRGPIQISYNYNYGPAGKAIGVDLLRNPDAVANDPVVSFKTALWFWMTAQRPKPSAHYVITGKWRPTGADLSAGRVSGYGLITNIINGGIECGKGSNQNMENRIGFYKRYCQILGVNPGVNLDCAKQTPFGQ</sequence>
<evidence type="ECO:0000313" key="13">
    <source>
        <dbReference type="EMBL" id="WMV16542.1"/>
    </source>
</evidence>
<keyword evidence="14" id="KW-1185">Reference proteome</keyword>
<dbReference type="PROSITE" id="PS00774">
    <property type="entry name" value="CHITINASE_19_2"/>
    <property type="match status" value="1"/>
</dbReference>
<comment type="similarity">
    <text evidence="3">Belongs to the PC-esterase family. TBL subfamily.</text>
</comment>
<name>A0AAF0Q440_SOLVR</name>
<dbReference type="Pfam" id="PF14416">
    <property type="entry name" value="PMR5N"/>
    <property type="match status" value="1"/>
</dbReference>
<dbReference type="Gene3D" id="3.30.20.10">
    <property type="entry name" value="Endochitinase, domain 2"/>
    <property type="match status" value="1"/>
</dbReference>
<comment type="function">
    <text evidence="1">Defense against chitin-containing fungal pathogens.</text>
</comment>
<dbReference type="GO" id="GO:0016998">
    <property type="term" value="P:cell wall macromolecule catabolic process"/>
    <property type="evidence" value="ECO:0007669"/>
    <property type="project" value="InterPro"/>
</dbReference>
<dbReference type="InterPro" id="IPR000726">
    <property type="entry name" value="Glyco_hydro_19_cat"/>
</dbReference>
<dbReference type="InterPro" id="IPR023346">
    <property type="entry name" value="Lysozyme-like_dom_sf"/>
</dbReference>
<dbReference type="CDD" id="cd00325">
    <property type="entry name" value="chitinase_GH19"/>
    <property type="match status" value="1"/>
</dbReference>
<evidence type="ECO:0000256" key="10">
    <source>
        <dbReference type="SAM" id="Phobius"/>
    </source>
</evidence>
<evidence type="ECO:0000313" key="14">
    <source>
        <dbReference type="Proteomes" id="UP001234989"/>
    </source>
</evidence>
<dbReference type="PROSITE" id="PS00773">
    <property type="entry name" value="CHITINASE_19_1"/>
    <property type="match status" value="1"/>
</dbReference>
<feature type="domain" description="Glycoside hydrolase family 19 catalytic" evidence="11">
    <location>
        <begin position="409"/>
        <end position="431"/>
    </location>
</feature>
<evidence type="ECO:0000256" key="2">
    <source>
        <dbReference type="ARBA" id="ARBA00004167"/>
    </source>
</evidence>
<dbReference type="PANTHER" id="PTHR32285:SF315">
    <property type="entry name" value="PROTEIN TRICHOME BIREFRINGENCE-LIKE 34"/>
    <property type="match status" value="1"/>
</dbReference>
<keyword evidence="6 10" id="KW-1133">Transmembrane helix</keyword>
<dbReference type="Proteomes" id="UP001234989">
    <property type="component" value="Chromosome 2"/>
</dbReference>
<comment type="subcellular location">
    <subcellularLocation>
        <location evidence="2">Membrane</location>
        <topology evidence="2">Single-pass membrane protein</topology>
    </subcellularLocation>
</comment>
<keyword evidence="8 10" id="KW-0472">Membrane</keyword>
<dbReference type="FunFam" id="3.30.20.10:FF:000001">
    <property type="entry name" value="Endochitinase (Chitinase)"/>
    <property type="match status" value="1"/>
</dbReference>
<dbReference type="SUPFAM" id="SSF53955">
    <property type="entry name" value="Lysozyme-like"/>
    <property type="match status" value="1"/>
</dbReference>
<gene>
    <name evidence="13" type="ORF">MTR67_009927</name>
</gene>
<evidence type="ECO:0000256" key="5">
    <source>
        <dbReference type="ARBA" id="ARBA00022968"/>
    </source>
</evidence>
<evidence type="ECO:0000256" key="1">
    <source>
        <dbReference type="ARBA" id="ARBA00003102"/>
    </source>
</evidence>
<keyword evidence="7" id="KW-0624">Polysaccharide degradation</keyword>
<dbReference type="GO" id="GO:0016020">
    <property type="term" value="C:membrane"/>
    <property type="evidence" value="ECO:0007669"/>
    <property type="project" value="UniProtKB-SubCell"/>
</dbReference>
<dbReference type="Gene3D" id="1.10.530.10">
    <property type="match status" value="1"/>
</dbReference>
<dbReference type="InterPro" id="IPR029962">
    <property type="entry name" value="TBL"/>
</dbReference>
<evidence type="ECO:0000256" key="8">
    <source>
        <dbReference type="ARBA" id="ARBA00023136"/>
    </source>
</evidence>
<dbReference type="GO" id="GO:0004568">
    <property type="term" value="F:chitinase activity"/>
    <property type="evidence" value="ECO:0007669"/>
    <property type="project" value="InterPro"/>
</dbReference>
<accession>A0AAF0Q440</accession>
<evidence type="ECO:0000259" key="12">
    <source>
        <dbReference type="PROSITE" id="PS00774"/>
    </source>
</evidence>
<dbReference type="InterPro" id="IPR026057">
    <property type="entry name" value="TBL_C"/>
</dbReference>
<dbReference type="InterPro" id="IPR025846">
    <property type="entry name" value="TBL_N"/>
</dbReference>
<keyword evidence="7" id="KW-0119">Carbohydrate metabolism</keyword>
<dbReference type="EMBL" id="CP133613">
    <property type="protein sequence ID" value="WMV16542.1"/>
    <property type="molecule type" value="Genomic_DNA"/>
</dbReference>
<evidence type="ECO:0000256" key="7">
    <source>
        <dbReference type="ARBA" id="ARBA00023024"/>
    </source>
</evidence>
<evidence type="ECO:0000259" key="11">
    <source>
        <dbReference type="PROSITE" id="PS00773"/>
    </source>
</evidence>
<proteinExistence type="inferred from homology"/>
<keyword evidence="5" id="KW-0735">Signal-anchor</keyword>
<evidence type="ECO:0000256" key="3">
    <source>
        <dbReference type="ARBA" id="ARBA00007727"/>
    </source>
</evidence>
<keyword evidence="9" id="KW-1015">Disulfide bond</keyword>
<organism evidence="13 14">
    <name type="scientific">Solanum verrucosum</name>
    <dbReference type="NCBI Taxonomy" id="315347"/>
    <lineage>
        <taxon>Eukaryota</taxon>
        <taxon>Viridiplantae</taxon>
        <taxon>Streptophyta</taxon>
        <taxon>Embryophyta</taxon>
        <taxon>Tracheophyta</taxon>
        <taxon>Spermatophyta</taxon>
        <taxon>Magnoliopsida</taxon>
        <taxon>eudicotyledons</taxon>
        <taxon>Gunneridae</taxon>
        <taxon>Pentapetalae</taxon>
        <taxon>asterids</taxon>
        <taxon>lamiids</taxon>
        <taxon>Solanales</taxon>
        <taxon>Solanaceae</taxon>
        <taxon>Solanoideae</taxon>
        <taxon>Solaneae</taxon>
        <taxon>Solanum</taxon>
    </lineage>
</organism>
<dbReference type="PANTHER" id="PTHR32285">
    <property type="entry name" value="PROTEIN TRICHOME BIREFRINGENCE-LIKE 9-RELATED"/>
    <property type="match status" value="1"/>
</dbReference>
<feature type="transmembrane region" description="Helical" evidence="10">
    <location>
        <begin position="21"/>
        <end position="41"/>
    </location>
</feature>
<dbReference type="GO" id="GO:0005794">
    <property type="term" value="C:Golgi apparatus"/>
    <property type="evidence" value="ECO:0007669"/>
    <property type="project" value="TreeGrafter"/>
</dbReference>
<feature type="domain" description="Glycoside hydrolase family 19 catalytic" evidence="12">
    <location>
        <begin position="535"/>
        <end position="545"/>
    </location>
</feature>